<evidence type="ECO:0000313" key="5">
    <source>
        <dbReference type="EMBL" id="MFC7150865.1"/>
    </source>
</evidence>
<dbReference type="EMBL" id="JBHTAI010000013">
    <property type="protein sequence ID" value="MFC7150865.1"/>
    <property type="molecule type" value="Genomic_DNA"/>
</dbReference>
<protein>
    <submittedName>
        <fullName evidence="5">Glycoside hydrolase family 13 protein</fullName>
    </submittedName>
</protein>
<name>A0ABW2FIU9_9BACL</name>
<organism evidence="5 6">
    <name type="scientific">Cohnella cellulosilytica</name>
    <dbReference type="NCBI Taxonomy" id="986710"/>
    <lineage>
        <taxon>Bacteria</taxon>
        <taxon>Bacillati</taxon>
        <taxon>Bacillota</taxon>
        <taxon>Bacilli</taxon>
        <taxon>Bacillales</taxon>
        <taxon>Paenibacillaceae</taxon>
        <taxon>Cohnella</taxon>
    </lineage>
</organism>
<evidence type="ECO:0000256" key="1">
    <source>
        <dbReference type="ARBA" id="ARBA00022801"/>
    </source>
</evidence>
<reference evidence="6" key="1">
    <citation type="journal article" date="2019" name="Int. J. Syst. Evol. Microbiol.">
        <title>The Global Catalogue of Microorganisms (GCM) 10K type strain sequencing project: providing services to taxonomists for standard genome sequencing and annotation.</title>
        <authorList>
            <consortium name="The Broad Institute Genomics Platform"/>
            <consortium name="The Broad Institute Genome Sequencing Center for Infectious Disease"/>
            <person name="Wu L."/>
            <person name="Ma J."/>
        </authorList>
    </citation>
    <scope>NUCLEOTIDE SEQUENCE [LARGE SCALE GENOMIC DNA]</scope>
    <source>
        <strain evidence="6">KCTC 12907</strain>
    </source>
</reference>
<keyword evidence="1 5" id="KW-0378">Hydrolase</keyword>
<dbReference type="InterPro" id="IPR017853">
    <property type="entry name" value="GH"/>
</dbReference>
<dbReference type="CDD" id="cd11338">
    <property type="entry name" value="AmyAc_CMD"/>
    <property type="match status" value="1"/>
</dbReference>
<feature type="domain" description="Glycosyl hydrolase family 13 catalytic" evidence="4">
    <location>
        <begin position="193"/>
        <end position="726"/>
    </location>
</feature>
<sequence length="852" mass="96226">MKGLTAFRGKRAIVAATAAAAVILVLIAVFATRGGSSGEPENSPDSTPPPSQEETAAAAGIRKEALLHDSWDLRYRSPFGAVEQGTEVTLAFRTAKDDVDRVSLLLDGEAVPMDKISSDEAYDYYEAKRVFGEIGETRYAFEAVRGSESVYYSAASGPGEAYDAQGAGDEYTLVSYIEGYRTPDWLKLSVTYQILPDRFRNGDPSNDRAVPFFYADAELQYPEWEAYDRYEDSRYNSVNAEEYARLSEEWGWDENWFNETYGGDLRGIEQKLDYLQALGVKTLYLNPIFYSLSSHKYDTADYDRIDPRFGTEEDFKRLAAEAKRRGMFIVLDGTFNHVSNDSKYFNQYGKKYGEELGAYEAWVLRGVREGNEAAERIYRDWFGNAYFGEAHPLDFRGKAYYEAILAGSRDIVSPYDHWFTIHDDGSYEMWEGIPNFVQLNTPEGSHLNLEGFAEQILGGPDALSRQWIENGSSGWRLDVSPQINSDFWNAFRDSIKGENAPEWPNGEPVMIAENWEDSTSDFINGTFDSTQNYLFRSAAISFILDEPYQSRYDFGGSNAMEQWQPIDAFELNRELMTFYEKYPKETSFALLNAFGNHDVPRILTVFGYLERNRPLYPGVRDWVAMELDISRDVRSVLYLDDFVKEGFASQEQLDELIRERDELAERRLMLATILQMGYPGSPTIYYGDEAGHPGQGDPDNRKQMNWEKATPDNPLWAAIAKIAGIRDDYQVLKTGELVPLFAEAGSSVYAFGRSIQGQTDALGRSEYIYNYATGSRLEIAEHNGRAVVAVNKDRSREQDVQLDVAGFAPDGTVFEDRLNGGEYTVRDGRLSLKLGPLTGAMLVDRNSPKAPK</sequence>
<keyword evidence="2" id="KW-0326">Glycosidase</keyword>
<dbReference type="SMART" id="SM00642">
    <property type="entry name" value="Aamy"/>
    <property type="match status" value="1"/>
</dbReference>
<dbReference type="SUPFAM" id="SSF51011">
    <property type="entry name" value="Glycosyl hydrolase domain"/>
    <property type="match status" value="1"/>
</dbReference>
<dbReference type="Gene3D" id="2.60.40.10">
    <property type="entry name" value="Immunoglobulins"/>
    <property type="match status" value="1"/>
</dbReference>
<comment type="caution">
    <text evidence="5">The sequence shown here is derived from an EMBL/GenBank/DDBJ whole genome shotgun (WGS) entry which is preliminary data.</text>
</comment>
<dbReference type="Pfam" id="PF00128">
    <property type="entry name" value="Alpha-amylase"/>
    <property type="match status" value="1"/>
</dbReference>
<dbReference type="SUPFAM" id="SSF81296">
    <property type="entry name" value="E set domains"/>
    <property type="match status" value="1"/>
</dbReference>
<dbReference type="CDD" id="cd02857">
    <property type="entry name" value="E_set_CDase_PDE_N"/>
    <property type="match status" value="1"/>
</dbReference>
<dbReference type="InterPro" id="IPR013780">
    <property type="entry name" value="Glyco_hydro_b"/>
</dbReference>
<dbReference type="PANTHER" id="PTHR10357">
    <property type="entry name" value="ALPHA-AMYLASE FAMILY MEMBER"/>
    <property type="match status" value="1"/>
</dbReference>
<accession>A0ABW2FIU9</accession>
<evidence type="ECO:0000259" key="4">
    <source>
        <dbReference type="SMART" id="SM00642"/>
    </source>
</evidence>
<dbReference type="Gene3D" id="3.20.20.80">
    <property type="entry name" value="Glycosidases"/>
    <property type="match status" value="2"/>
</dbReference>
<dbReference type="Pfam" id="PF02903">
    <property type="entry name" value="Alpha-amylase_N"/>
    <property type="match status" value="1"/>
</dbReference>
<evidence type="ECO:0000256" key="3">
    <source>
        <dbReference type="SAM" id="MobiDB-lite"/>
    </source>
</evidence>
<dbReference type="RefSeq" id="WP_378053493.1">
    <property type="nucleotide sequence ID" value="NZ_JBHMDN010000078.1"/>
</dbReference>
<gene>
    <name evidence="5" type="ORF">ACFQMJ_20210</name>
</gene>
<proteinExistence type="predicted"/>
<dbReference type="GO" id="GO:0016787">
    <property type="term" value="F:hydrolase activity"/>
    <property type="evidence" value="ECO:0007669"/>
    <property type="project" value="UniProtKB-KW"/>
</dbReference>
<dbReference type="InterPro" id="IPR013783">
    <property type="entry name" value="Ig-like_fold"/>
</dbReference>
<keyword evidence="6" id="KW-1185">Reference proteome</keyword>
<dbReference type="PANTHER" id="PTHR10357:SF210">
    <property type="entry name" value="MALTODEXTRIN GLUCOSIDASE"/>
    <property type="match status" value="1"/>
</dbReference>
<evidence type="ECO:0000313" key="6">
    <source>
        <dbReference type="Proteomes" id="UP001596378"/>
    </source>
</evidence>
<dbReference type="SUPFAM" id="SSF51445">
    <property type="entry name" value="(Trans)glycosidases"/>
    <property type="match status" value="1"/>
</dbReference>
<dbReference type="Proteomes" id="UP001596378">
    <property type="component" value="Unassembled WGS sequence"/>
</dbReference>
<evidence type="ECO:0000256" key="2">
    <source>
        <dbReference type="ARBA" id="ARBA00023295"/>
    </source>
</evidence>
<dbReference type="InterPro" id="IPR006047">
    <property type="entry name" value="GH13_cat_dom"/>
</dbReference>
<dbReference type="InterPro" id="IPR004185">
    <property type="entry name" value="Glyco_hydro_13_lg-like_dom"/>
</dbReference>
<feature type="region of interest" description="Disordered" evidence="3">
    <location>
        <begin position="34"/>
        <end position="53"/>
    </location>
</feature>
<dbReference type="Gene3D" id="2.60.40.1180">
    <property type="entry name" value="Golgi alpha-mannosidase II"/>
    <property type="match status" value="1"/>
</dbReference>
<dbReference type="InterPro" id="IPR014756">
    <property type="entry name" value="Ig_E-set"/>
</dbReference>